<dbReference type="RefSeq" id="WP_157737079.1">
    <property type="nucleotide sequence ID" value="NZ_CP022521.1"/>
</dbReference>
<keyword evidence="2" id="KW-1185">Reference proteome</keyword>
<proteinExistence type="predicted"/>
<dbReference type="AlphaFoldDB" id="A0A221WCW1"/>
<protein>
    <submittedName>
        <fullName evidence="1">Uncharacterized protein</fullName>
    </submittedName>
</protein>
<accession>A0A221WCW1</accession>
<dbReference type="KEGG" id="ahg:AHOG_27550"/>
<dbReference type="OrthoDB" id="9927825at2"/>
<dbReference type="EMBL" id="CP022521">
    <property type="protein sequence ID" value="ASO23107.1"/>
    <property type="molecule type" value="Genomic_DNA"/>
</dbReference>
<name>A0A221WCW1_9PSEU</name>
<gene>
    <name evidence="1" type="ORF">AHOG_27550</name>
</gene>
<sequence length="53" mass="5705">MKINKLVPLLLIALGAYAVLVDPDWASGLVLCLLSWLRTAAESIATFLHGLGR</sequence>
<evidence type="ECO:0000313" key="1">
    <source>
        <dbReference type="EMBL" id="ASO23107.1"/>
    </source>
</evidence>
<dbReference type="Proteomes" id="UP000204221">
    <property type="component" value="Chromosome"/>
</dbReference>
<evidence type="ECO:0000313" key="2">
    <source>
        <dbReference type="Proteomes" id="UP000204221"/>
    </source>
</evidence>
<organism evidence="1 2">
    <name type="scientific">Actinoalloteichus hoggarensis</name>
    <dbReference type="NCBI Taxonomy" id="1470176"/>
    <lineage>
        <taxon>Bacteria</taxon>
        <taxon>Bacillati</taxon>
        <taxon>Actinomycetota</taxon>
        <taxon>Actinomycetes</taxon>
        <taxon>Pseudonocardiales</taxon>
        <taxon>Pseudonocardiaceae</taxon>
        <taxon>Actinoalloteichus</taxon>
    </lineage>
</organism>
<reference evidence="1 2" key="1">
    <citation type="submission" date="2017-07" db="EMBL/GenBank/DDBJ databases">
        <title>Complete genome sequence of Actinoalloteichus hoggarensis DSM 45943, type strain of Actinoalloteichus hoggarensis.</title>
        <authorList>
            <person name="Ruckert C."/>
            <person name="Nouioui I."/>
            <person name="Willmese J."/>
            <person name="van Wezel G."/>
            <person name="Klenk H.-P."/>
            <person name="Kalinowski J."/>
            <person name="Zotchev S.B."/>
        </authorList>
    </citation>
    <scope>NUCLEOTIDE SEQUENCE [LARGE SCALE GENOMIC DNA]</scope>
    <source>
        <strain evidence="1 2">DSM 45943</strain>
    </source>
</reference>